<dbReference type="Pfam" id="PF00538">
    <property type="entry name" value="Linker_histone"/>
    <property type="match status" value="1"/>
</dbReference>
<dbReference type="GO" id="GO:0003690">
    <property type="term" value="F:double-stranded DNA binding"/>
    <property type="evidence" value="ECO:0007669"/>
    <property type="project" value="TreeGrafter"/>
</dbReference>
<accession>A0AA88V4I8</accession>
<dbReference type="InterPro" id="IPR036390">
    <property type="entry name" value="WH_DNA-bd_sf"/>
</dbReference>
<evidence type="ECO:0000313" key="7">
    <source>
        <dbReference type="Proteomes" id="UP001188597"/>
    </source>
</evidence>
<evidence type="ECO:0000256" key="2">
    <source>
        <dbReference type="ARBA" id="ARBA00023125"/>
    </source>
</evidence>
<dbReference type="InterPro" id="IPR005818">
    <property type="entry name" value="Histone_H1/H5_H15"/>
</dbReference>
<dbReference type="GO" id="GO:0045910">
    <property type="term" value="P:negative regulation of DNA recombination"/>
    <property type="evidence" value="ECO:0007669"/>
    <property type="project" value="TreeGrafter"/>
</dbReference>
<sequence>MDVSKDTSMKMTKMILEAVKDPKSKEENGGVTQRAIAKYVDRGRRPAFNQLLSARINQLVDQGLLVKVGDGHYMLPNPKAPENEPPASSCSKRERLPKEEEPDAENGPEQEPEPEAERAIDWP</sequence>
<evidence type="ECO:0000256" key="3">
    <source>
        <dbReference type="ARBA" id="ARBA00023242"/>
    </source>
</evidence>
<comment type="caution">
    <text evidence="6">The sequence shown here is derived from an EMBL/GenBank/DDBJ whole genome shotgun (WGS) entry which is preliminary data.</text>
</comment>
<dbReference type="InterPro" id="IPR036388">
    <property type="entry name" value="WH-like_DNA-bd_sf"/>
</dbReference>
<dbReference type="GO" id="GO:0030261">
    <property type="term" value="P:chromosome condensation"/>
    <property type="evidence" value="ECO:0007669"/>
    <property type="project" value="TreeGrafter"/>
</dbReference>
<dbReference type="GO" id="GO:0006334">
    <property type="term" value="P:nucleosome assembly"/>
    <property type="evidence" value="ECO:0007669"/>
    <property type="project" value="InterPro"/>
</dbReference>
<dbReference type="GO" id="GO:0031492">
    <property type="term" value="F:nucleosomal DNA binding"/>
    <property type="evidence" value="ECO:0007669"/>
    <property type="project" value="TreeGrafter"/>
</dbReference>
<dbReference type="AlphaFoldDB" id="A0AA88V4I8"/>
<organism evidence="6 7">
    <name type="scientific">Escallonia herrerae</name>
    <dbReference type="NCBI Taxonomy" id="1293975"/>
    <lineage>
        <taxon>Eukaryota</taxon>
        <taxon>Viridiplantae</taxon>
        <taxon>Streptophyta</taxon>
        <taxon>Embryophyta</taxon>
        <taxon>Tracheophyta</taxon>
        <taxon>Spermatophyta</taxon>
        <taxon>Magnoliopsida</taxon>
        <taxon>eudicotyledons</taxon>
        <taxon>Gunneridae</taxon>
        <taxon>Pentapetalae</taxon>
        <taxon>asterids</taxon>
        <taxon>campanulids</taxon>
        <taxon>Escalloniales</taxon>
        <taxon>Escalloniaceae</taxon>
        <taxon>Escallonia</taxon>
    </lineage>
</organism>
<dbReference type="Gene3D" id="1.10.10.10">
    <property type="entry name" value="Winged helix-like DNA-binding domain superfamily/Winged helix DNA-binding domain"/>
    <property type="match status" value="1"/>
</dbReference>
<name>A0AA88V4I8_9ASTE</name>
<evidence type="ECO:0000313" key="6">
    <source>
        <dbReference type="EMBL" id="KAK3001641.1"/>
    </source>
</evidence>
<protein>
    <recommendedName>
        <fullName evidence="5">H15 domain-containing protein</fullName>
    </recommendedName>
</protein>
<dbReference type="GO" id="GO:0005634">
    <property type="term" value="C:nucleus"/>
    <property type="evidence" value="ECO:0007669"/>
    <property type="project" value="UniProtKB-SubCell"/>
</dbReference>
<comment type="subcellular location">
    <subcellularLocation>
        <location evidence="1">Nucleus</location>
    </subcellularLocation>
</comment>
<feature type="domain" description="H15" evidence="5">
    <location>
        <begin position="7"/>
        <end position="77"/>
    </location>
</feature>
<dbReference type="GO" id="GO:0000786">
    <property type="term" value="C:nucleosome"/>
    <property type="evidence" value="ECO:0007669"/>
    <property type="project" value="InterPro"/>
</dbReference>
<evidence type="ECO:0000256" key="4">
    <source>
        <dbReference type="SAM" id="MobiDB-lite"/>
    </source>
</evidence>
<proteinExistence type="predicted"/>
<dbReference type="Proteomes" id="UP001188597">
    <property type="component" value="Unassembled WGS sequence"/>
</dbReference>
<keyword evidence="7" id="KW-1185">Reference proteome</keyword>
<dbReference type="PROSITE" id="PS51504">
    <property type="entry name" value="H15"/>
    <property type="match status" value="1"/>
</dbReference>
<gene>
    <name evidence="6" type="ORF">RJ639_021270</name>
</gene>
<feature type="compositionally biased region" description="Acidic residues" evidence="4">
    <location>
        <begin position="100"/>
        <end position="114"/>
    </location>
</feature>
<evidence type="ECO:0000259" key="5">
    <source>
        <dbReference type="PROSITE" id="PS51504"/>
    </source>
</evidence>
<keyword evidence="2" id="KW-0238">DNA-binding</keyword>
<dbReference type="PANTHER" id="PTHR11467:SF29">
    <property type="entry name" value="OS03G0711600 PROTEIN"/>
    <property type="match status" value="1"/>
</dbReference>
<dbReference type="EMBL" id="JAVXUP010002747">
    <property type="protein sequence ID" value="KAK3001641.1"/>
    <property type="molecule type" value="Genomic_DNA"/>
</dbReference>
<dbReference type="SUPFAM" id="SSF46785">
    <property type="entry name" value="Winged helix' DNA-binding domain"/>
    <property type="match status" value="1"/>
</dbReference>
<dbReference type="PANTHER" id="PTHR11467">
    <property type="entry name" value="HISTONE H1"/>
    <property type="match status" value="1"/>
</dbReference>
<feature type="region of interest" description="Disordered" evidence="4">
    <location>
        <begin position="70"/>
        <end position="123"/>
    </location>
</feature>
<dbReference type="SMART" id="SM00526">
    <property type="entry name" value="H15"/>
    <property type="match status" value="1"/>
</dbReference>
<evidence type="ECO:0000256" key="1">
    <source>
        <dbReference type="ARBA" id="ARBA00004123"/>
    </source>
</evidence>
<reference evidence="6" key="1">
    <citation type="submission" date="2022-12" db="EMBL/GenBank/DDBJ databases">
        <title>Draft genome assemblies for two species of Escallonia (Escalloniales).</title>
        <authorList>
            <person name="Chanderbali A."/>
            <person name="Dervinis C."/>
            <person name="Anghel I."/>
            <person name="Soltis D."/>
            <person name="Soltis P."/>
            <person name="Zapata F."/>
        </authorList>
    </citation>
    <scope>NUCLEOTIDE SEQUENCE</scope>
    <source>
        <strain evidence="6">UCBG64.0493</strain>
        <tissue evidence="6">Leaf</tissue>
    </source>
</reference>
<keyword evidence="3" id="KW-0539">Nucleus</keyword>